<feature type="transmembrane region" description="Helical" evidence="10">
    <location>
        <begin position="163"/>
        <end position="183"/>
    </location>
</feature>
<dbReference type="EMBL" id="OU892284">
    <property type="protein sequence ID" value="CAG9772602.1"/>
    <property type="molecule type" value="Genomic_DNA"/>
</dbReference>
<reference evidence="11" key="1">
    <citation type="submission" date="2022-01" db="EMBL/GenBank/DDBJ databases">
        <authorList>
            <person name="King R."/>
        </authorList>
    </citation>
    <scope>NUCLEOTIDE SEQUENCE</scope>
</reference>
<keyword evidence="3 10" id="KW-0813">Transport</keyword>
<dbReference type="GO" id="GO:0016125">
    <property type="term" value="P:sterol metabolic process"/>
    <property type="evidence" value="ECO:0007669"/>
    <property type="project" value="UniProtKB-UniRule"/>
</dbReference>
<keyword evidence="12" id="KW-1185">Reference proteome</keyword>
<evidence type="ECO:0000256" key="9">
    <source>
        <dbReference type="ARBA" id="ARBA00023136"/>
    </source>
</evidence>
<evidence type="ECO:0000256" key="2">
    <source>
        <dbReference type="ARBA" id="ARBA00009187"/>
    </source>
</evidence>
<sequence>MLKEDKSEYYCINCGEKTKSLFKKYSETVLKLTNCDNCNEIADKYLEYDIVIIIIDLILLNTMAYRHILLNTKFKHFWKLSVILILLESYCKWVLTSTNFQDHMIHNKTSQPNLKDFHMKIEDLQYYGICINTTISYSCFTLTIVALICVYKQYFNQKLLIHPSLTLVMKTVTLASTGILLQLPSIIWDLSLYGYHLHFITLYTWLSQLLAFRVICPSPKAWCLFVIFSAHLIKTGVSVNYKF</sequence>
<evidence type="ECO:0000256" key="1">
    <source>
        <dbReference type="ARBA" id="ARBA00004477"/>
    </source>
</evidence>
<evidence type="ECO:0000256" key="10">
    <source>
        <dbReference type="RuleBase" id="RU368065"/>
    </source>
</evidence>
<dbReference type="GO" id="GO:0005794">
    <property type="term" value="C:Golgi apparatus"/>
    <property type="evidence" value="ECO:0007669"/>
    <property type="project" value="TreeGrafter"/>
</dbReference>
<name>A0A9N9N042_9CUCU</name>
<evidence type="ECO:0000256" key="6">
    <source>
        <dbReference type="ARBA" id="ARBA00022989"/>
    </source>
</evidence>
<keyword evidence="8 10" id="KW-0443">Lipid metabolism</keyword>
<evidence type="ECO:0000313" key="12">
    <source>
        <dbReference type="Proteomes" id="UP001152799"/>
    </source>
</evidence>
<dbReference type="Proteomes" id="UP001152799">
    <property type="component" value="Chromosome 8"/>
</dbReference>
<evidence type="ECO:0000256" key="4">
    <source>
        <dbReference type="ARBA" id="ARBA00022692"/>
    </source>
</evidence>
<keyword evidence="7 10" id="KW-0445">Lipid transport</keyword>
<dbReference type="GO" id="GO:0097036">
    <property type="term" value="P:regulation of plasma membrane sterol distribution"/>
    <property type="evidence" value="ECO:0007669"/>
    <property type="project" value="UniProtKB-UniRule"/>
</dbReference>
<keyword evidence="4 10" id="KW-0812">Transmembrane</keyword>
<dbReference type="GO" id="GO:0032541">
    <property type="term" value="C:cortical endoplasmic reticulum"/>
    <property type="evidence" value="ECO:0007669"/>
    <property type="project" value="TreeGrafter"/>
</dbReference>
<dbReference type="Pfam" id="PF04161">
    <property type="entry name" value="Arv1"/>
    <property type="match status" value="1"/>
</dbReference>
<accession>A0A9N9N042</accession>
<dbReference type="GO" id="GO:0005789">
    <property type="term" value="C:endoplasmic reticulum membrane"/>
    <property type="evidence" value="ECO:0007669"/>
    <property type="project" value="UniProtKB-SubCell"/>
</dbReference>
<evidence type="ECO:0000256" key="7">
    <source>
        <dbReference type="ARBA" id="ARBA00023055"/>
    </source>
</evidence>
<keyword evidence="6 10" id="KW-1133">Transmembrane helix</keyword>
<dbReference type="GO" id="GO:0006665">
    <property type="term" value="P:sphingolipid metabolic process"/>
    <property type="evidence" value="ECO:0007669"/>
    <property type="project" value="TreeGrafter"/>
</dbReference>
<dbReference type="PANTHER" id="PTHR14467">
    <property type="entry name" value="ARV1"/>
    <property type="match status" value="1"/>
</dbReference>
<protein>
    <recommendedName>
        <fullName evidence="10">Protein ARV</fullName>
    </recommendedName>
</protein>
<proteinExistence type="inferred from homology"/>
<feature type="transmembrane region" description="Helical" evidence="10">
    <location>
        <begin position="77"/>
        <end position="95"/>
    </location>
</feature>
<feature type="transmembrane region" description="Helical" evidence="10">
    <location>
        <begin position="45"/>
        <end position="65"/>
    </location>
</feature>
<evidence type="ECO:0000313" key="11">
    <source>
        <dbReference type="EMBL" id="CAG9772602.1"/>
    </source>
</evidence>
<evidence type="ECO:0000256" key="3">
    <source>
        <dbReference type="ARBA" id="ARBA00022448"/>
    </source>
</evidence>
<gene>
    <name evidence="11" type="ORF">CEUTPL_LOCUS13008</name>
</gene>
<dbReference type="InterPro" id="IPR007290">
    <property type="entry name" value="Arv1"/>
</dbReference>
<keyword evidence="5 10" id="KW-0256">Endoplasmic reticulum</keyword>
<evidence type="ECO:0000256" key="8">
    <source>
        <dbReference type="ARBA" id="ARBA00023098"/>
    </source>
</evidence>
<comment type="subcellular location">
    <subcellularLocation>
        <location evidence="1 10">Endoplasmic reticulum membrane</location>
        <topology evidence="1 10">Multi-pass membrane protein</topology>
    </subcellularLocation>
</comment>
<evidence type="ECO:0000256" key="5">
    <source>
        <dbReference type="ARBA" id="ARBA00022824"/>
    </source>
</evidence>
<keyword evidence="9 10" id="KW-0472">Membrane</keyword>
<dbReference type="PANTHER" id="PTHR14467:SF0">
    <property type="entry name" value="PROTEIN ARV1"/>
    <property type="match status" value="1"/>
</dbReference>
<comment type="function">
    <text evidence="10">Mediator of sterol homeostasis involved in sterol uptake, trafficking and distribution into membranes.</text>
</comment>
<dbReference type="GO" id="GO:0032366">
    <property type="term" value="P:intracellular sterol transport"/>
    <property type="evidence" value="ECO:0007669"/>
    <property type="project" value="UniProtKB-UniRule"/>
</dbReference>
<dbReference type="OrthoDB" id="2192830at2759"/>
<comment type="similarity">
    <text evidence="2 10">Belongs to the ARV1 family.</text>
</comment>
<organism evidence="11 12">
    <name type="scientific">Ceutorhynchus assimilis</name>
    <name type="common">cabbage seed weevil</name>
    <dbReference type="NCBI Taxonomy" id="467358"/>
    <lineage>
        <taxon>Eukaryota</taxon>
        <taxon>Metazoa</taxon>
        <taxon>Ecdysozoa</taxon>
        <taxon>Arthropoda</taxon>
        <taxon>Hexapoda</taxon>
        <taxon>Insecta</taxon>
        <taxon>Pterygota</taxon>
        <taxon>Neoptera</taxon>
        <taxon>Endopterygota</taxon>
        <taxon>Coleoptera</taxon>
        <taxon>Polyphaga</taxon>
        <taxon>Cucujiformia</taxon>
        <taxon>Curculionidae</taxon>
        <taxon>Ceutorhynchinae</taxon>
        <taxon>Ceutorhynchus</taxon>
    </lineage>
</organism>
<dbReference type="AlphaFoldDB" id="A0A9N9N042"/>
<feature type="transmembrane region" description="Helical" evidence="10">
    <location>
        <begin position="126"/>
        <end position="151"/>
    </location>
</feature>